<gene>
    <name evidence="2" type="ORF">HNR61_003835</name>
</gene>
<accession>A0A7W3QM50</accession>
<proteinExistence type="predicted"/>
<organism evidence="2 3">
    <name type="scientific">Actinomadura namibiensis</name>
    <dbReference type="NCBI Taxonomy" id="182080"/>
    <lineage>
        <taxon>Bacteria</taxon>
        <taxon>Bacillati</taxon>
        <taxon>Actinomycetota</taxon>
        <taxon>Actinomycetes</taxon>
        <taxon>Streptosporangiales</taxon>
        <taxon>Thermomonosporaceae</taxon>
        <taxon>Actinomadura</taxon>
    </lineage>
</organism>
<name>A0A7W3QM50_ACTNM</name>
<evidence type="ECO:0008006" key="4">
    <source>
        <dbReference type="Google" id="ProtNLM"/>
    </source>
</evidence>
<sequence length="180" mass="19221">MRSARRTAGVAVVTAMSLTGCLGTGRDAEEPGRDPGARPPGGTVGTVDTDRVIARQTFGSPIADGATLEIGIIELRVSGRLAHLTLVLTPRNAGSDQVSVSQLNGRSAPDVALLDTVNLKRHRVVRAGERQLQPHHIFDKVRNGQPNVQTYTFAAPPESVRAVDVSFGQWAPFRNVPVTR</sequence>
<dbReference type="EMBL" id="JACJIA010000004">
    <property type="protein sequence ID" value="MBA8952195.1"/>
    <property type="molecule type" value="Genomic_DNA"/>
</dbReference>
<dbReference type="Proteomes" id="UP000572680">
    <property type="component" value="Unassembled WGS sequence"/>
</dbReference>
<evidence type="ECO:0000313" key="2">
    <source>
        <dbReference type="EMBL" id="MBA8952195.1"/>
    </source>
</evidence>
<evidence type="ECO:0000313" key="3">
    <source>
        <dbReference type="Proteomes" id="UP000572680"/>
    </source>
</evidence>
<dbReference type="AlphaFoldDB" id="A0A7W3QM50"/>
<feature type="region of interest" description="Disordered" evidence="1">
    <location>
        <begin position="22"/>
        <end position="46"/>
    </location>
</feature>
<keyword evidence="3" id="KW-1185">Reference proteome</keyword>
<feature type="compositionally biased region" description="Basic and acidic residues" evidence="1">
    <location>
        <begin position="26"/>
        <end position="36"/>
    </location>
</feature>
<evidence type="ECO:0000256" key="1">
    <source>
        <dbReference type="SAM" id="MobiDB-lite"/>
    </source>
</evidence>
<reference evidence="2 3" key="1">
    <citation type="submission" date="2020-08" db="EMBL/GenBank/DDBJ databases">
        <title>Genomic Encyclopedia of Type Strains, Phase IV (KMG-IV): sequencing the most valuable type-strain genomes for metagenomic binning, comparative biology and taxonomic classification.</title>
        <authorList>
            <person name="Goeker M."/>
        </authorList>
    </citation>
    <scope>NUCLEOTIDE SEQUENCE [LARGE SCALE GENOMIC DNA]</scope>
    <source>
        <strain evidence="2 3">DSM 44197</strain>
    </source>
</reference>
<dbReference type="PROSITE" id="PS51257">
    <property type="entry name" value="PROKAR_LIPOPROTEIN"/>
    <property type="match status" value="1"/>
</dbReference>
<protein>
    <recommendedName>
        <fullName evidence="4">Lipoprotein</fullName>
    </recommendedName>
</protein>
<dbReference type="RefSeq" id="WP_182844450.1">
    <property type="nucleotide sequence ID" value="NZ_BAAALP010000018.1"/>
</dbReference>
<comment type="caution">
    <text evidence="2">The sequence shown here is derived from an EMBL/GenBank/DDBJ whole genome shotgun (WGS) entry which is preliminary data.</text>
</comment>